<keyword evidence="1" id="KW-1133">Transmembrane helix</keyword>
<dbReference type="Pfam" id="PF11911">
    <property type="entry name" value="DUF3429"/>
    <property type="match status" value="1"/>
</dbReference>
<dbReference type="RefSeq" id="WP_231317482.1">
    <property type="nucleotide sequence ID" value="NZ_CP088156.1"/>
</dbReference>
<accession>A0ABY3R322</accession>
<sequence length="150" mass="15638">MMSGIPAPMRTLGLAGLIPFMGLAALVIAGDEPTRMTALRAQVGYGAVILSFLGAVHWGLAVQAPALANWPRMTWGVTPALVGWTALALPAVSSLVLLTSALLAALIVDEFYFGSGGERAWFLKLRRLLSLGATLALLATLIALVVKGMP</sequence>
<dbReference type="PANTHER" id="PTHR15887">
    <property type="entry name" value="TRANSMEMBRANE PROTEIN 69"/>
    <property type="match status" value="1"/>
</dbReference>
<evidence type="ECO:0000313" key="2">
    <source>
        <dbReference type="EMBL" id="UFZ01688.1"/>
    </source>
</evidence>
<protein>
    <submittedName>
        <fullName evidence="2">DUF3429 domain-containing protein</fullName>
    </submittedName>
</protein>
<feature type="transmembrane region" description="Helical" evidence="1">
    <location>
        <begin position="80"/>
        <end position="108"/>
    </location>
</feature>
<dbReference type="Proteomes" id="UP001431010">
    <property type="component" value="Chromosome"/>
</dbReference>
<name>A0ABY3R322_9BRAD</name>
<dbReference type="PANTHER" id="PTHR15887:SF1">
    <property type="entry name" value="TRANSMEMBRANE PROTEIN 69"/>
    <property type="match status" value="1"/>
</dbReference>
<dbReference type="InterPro" id="IPR021836">
    <property type="entry name" value="DUF3429"/>
</dbReference>
<organism evidence="2 3">
    <name type="scientific">Bradyrhizobium ontarionense</name>
    <dbReference type="NCBI Taxonomy" id="2898149"/>
    <lineage>
        <taxon>Bacteria</taxon>
        <taxon>Pseudomonadati</taxon>
        <taxon>Pseudomonadota</taxon>
        <taxon>Alphaproteobacteria</taxon>
        <taxon>Hyphomicrobiales</taxon>
        <taxon>Nitrobacteraceae</taxon>
        <taxon>Bradyrhizobium</taxon>
    </lineage>
</organism>
<reference evidence="2" key="1">
    <citation type="journal article" date="2024" name="Antonie Van Leeuwenhoek">
        <title>Bradyrhizobium ontarionense sp. nov., a novel bacterial symbiont isolated from Aeschynomene indica (Indian jointvetch), harbours photosynthesis, nitrogen fixation and nitrous oxide (N2O) reductase genes.</title>
        <authorList>
            <person name="Bromfield E.S.P."/>
            <person name="Cloutier S."/>
        </authorList>
    </citation>
    <scope>NUCLEOTIDE SEQUENCE</scope>
    <source>
        <strain evidence="2">A19</strain>
    </source>
</reference>
<evidence type="ECO:0000256" key="1">
    <source>
        <dbReference type="SAM" id="Phobius"/>
    </source>
</evidence>
<evidence type="ECO:0000313" key="3">
    <source>
        <dbReference type="Proteomes" id="UP001431010"/>
    </source>
</evidence>
<gene>
    <name evidence="2" type="ORF">LQG66_20425</name>
</gene>
<keyword evidence="1" id="KW-0812">Transmembrane</keyword>
<keyword evidence="3" id="KW-1185">Reference proteome</keyword>
<keyword evidence="1" id="KW-0472">Membrane</keyword>
<feature type="transmembrane region" description="Helical" evidence="1">
    <location>
        <begin position="128"/>
        <end position="146"/>
    </location>
</feature>
<proteinExistence type="predicted"/>
<dbReference type="EMBL" id="CP088156">
    <property type="protein sequence ID" value="UFZ01688.1"/>
    <property type="molecule type" value="Genomic_DNA"/>
</dbReference>
<feature type="transmembrane region" description="Helical" evidence="1">
    <location>
        <begin position="45"/>
        <end position="68"/>
    </location>
</feature>